<keyword evidence="12" id="KW-0539">Nucleus</keyword>
<name>A0A1A7ZNT0_NOTFU</name>
<comment type="similarity">
    <text evidence="2">Belongs to the krueppel C2H2-type zinc-finger protein family.</text>
</comment>
<sequence>MVLSYCHINQDFVCPDLPLHYVRKDEEVLTDQQLWNQERTSSLDQEEPEPLPILEHEELCIRQDKEQLVTSDVTPTDEERDQDEPKPNTHQRLLSMLPESGIQNQDRTHHLTRAEPPQHQVWEKEKVLTDQQLSDQESTSSLDQEEPEPPLIKEEQQDLCIHQHVGQFILKQQEVTFMVTSPSAETDSYEPEPSNNQLSCLMSPEAENRDRDGCRDENSESSSNNKLKQNKRCKQTRDRRNNVGSHRGERPLSCKTCGKRFYFYSDLNGHMRSHTGEKPYSCETCGKRFSQCKNLTRHKKTHTGERPYSCETCGKGFSRGCHLTRHMGTHTGEKSALCL</sequence>
<dbReference type="GO" id="GO:0003677">
    <property type="term" value="F:DNA binding"/>
    <property type="evidence" value="ECO:0007669"/>
    <property type="project" value="UniProtKB-KW"/>
</dbReference>
<keyword evidence="4" id="KW-0479">Metal-binding</keyword>
<evidence type="ECO:0000256" key="11">
    <source>
        <dbReference type="ARBA" id="ARBA00023163"/>
    </source>
</evidence>
<keyword evidence="5" id="KW-0677">Repeat</keyword>
<protein>
    <recommendedName>
        <fullName evidence="15">C2H2-type domain-containing protein</fullName>
    </recommendedName>
</protein>
<keyword evidence="3" id="KW-1017">Isopeptide bond</keyword>
<reference evidence="16" key="1">
    <citation type="submission" date="2016-05" db="EMBL/GenBank/DDBJ databases">
        <authorList>
            <person name="Lavstsen T."/>
            <person name="Jespersen J.S."/>
        </authorList>
    </citation>
    <scope>NUCLEOTIDE SEQUENCE</scope>
    <source>
        <tissue evidence="16">Brain</tissue>
    </source>
</reference>
<feature type="domain" description="C2H2-type" evidence="15">
    <location>
        <begin position="308"/>
        <end position="335"/>
    </location>
</feature>
<evidence type="ECO:0000256" key="6">
    <source>
        <dbReference type="ARBA" id="ARBA00022771"/>
    </source>
</evidence>
<proteinExistence type="inferred from homology"/>
<dbReference type="FunFam" id="3.30.160.60:FF:001498">
    <property type="entry name" value="Zinc finger protein 404"/>
    <property type="match status" value="1"/>
</dbReference>
<dbReference type="Gene3D" id="3.30.160.60">
    <property type="entry name" value="Classic Zinc Finger"/>
    <property type="match status" value="3"/>
</dbReference>
<dbReference type="PANTHER" id="PTHR23235">
    <property type="entry name" value="KRUEPPEL-LIKE TRANSCRIPTION FACTOR"/>
    <property type="match status" value="1"/>
</dbReference>
<keyword evidence="9" id="KW-0805">Transcription regulation</keyword>
<keyword evidence="11" id="KW-0804">Transcription</keyword>
<dbReference type="Pfam" id="PF00096">
    <property type="entry name" value="zf-C2H2"/>
    <property type="match status" value="2"/>
</dbReference>
<evidence type="ECO:0000256" key="14">
    <source>
        <dbReference type="SAM" id="MobiDB-lite"/>
    </source>
</evidence>
<dbReference type="PROSITE" id="PS00028">
    <property type="entry name" value="ZINC_FINGER_C2H2_1"/>
    <property type="match status" value="3"/>
</dbReference>
<dbReference type="PROSITE" id="PS50157">
    <property type="entry name" value="ZINC_FINGER_C2H2_2"/>
    <property type="match status" value="3"/>
</dbReference>
<evidence type="ECO:0000256" key="2">
    <source>
        <dbReference type="ARBA" id="ARBA00006991"/>
    </source>
</evidence>
<gene>
    <name evidence="16" type="primary">Nfu_g_1_013233</name>
</gene>
<evidence type="ECO:0000256" key="3">
    <source>
        <dbReference type="ARBA" id="ARBA00022499"/>
    </source>
</evidence>
<evidence type="ECO:0000256" key="12">
    <source>
        <dbReference type="ARBA" id="ARBA00023242"/>
    </source>
</evidence>
<comment type="subcellular location">
    <subcellularLocation>
        <location evidence="1">Nucleus</location>
    </subcellularLocation>
</comment>
<evidence type="ECO:0000259" key="15">
    <source>
        <dbReference type="PROSITE" id="PS50157"/>
    </source>
</evidence>
<feature type="domain" description="C2H2-type" evidence="15">
    <location>
        <begin position="252"/>
        <end position="279"/>
    </location>
</feature>
<dbReference type="InterPro" id="IPR013087">
    <property type="entry name" value="Znf_C2H2_type"/>
</dbReference>
<feature type="domain" description="C2H2-type" evidence="15">
    <location>
        <begin position="280"/>
        <end position="307"/>
    </location>
</feature>
<dbReference type="FunFam" id="3.30.160.60:FF:000912">
    <property type="entry name" value="Zinc finger protein 660"/>
    <property type="match status" value="1"/>
</dbReference>
<dbReference type="EMBL" id="HADY01006022">
    <property type="protein sequence ID" value="SBP44507.1"/>
    <property type="molecule type" value="Transcribed_RNA"/>
</dbReference>
<feature type="region of interest" description="Disordered" evidence="14">
    <location>
        <begin position="114"/>
        <end position="150"/>
    </location>
</feature>
<dbReference type="GO" id="GO:0008270">
    <property type="term" value="F:zinc ion binding"/>
    <property type="evidence" value="ECO:0007669"/>
    <property type="project" value="UniProtKB-KW"/>
</dbReference>
<keyword evidence="10" id="KW-0238">DNA-binding</keyword>
<evidence type="ECO:0000256" key="9">
    <source>
        <dbReference type="ARBA" id="ARBA00023015"/>
    </source>
</evidence>
<keyword evidence="7" id="KW-0862">Zinc</keyword>
<dbReference type="FunFam" id="3.30.160.60:FF:000321">
    <property type="entry name" value="myeloid zinc finger 1 isoform X1"/>
    <property type="match status" value="1"/>
</dbReference>
<evidence type="ECO:0000256" key="13">
    <source>
        <dbReference type="PROSITE-ProRule" id="PRU00042"/>
    </source>
</evidence>
<dbReference type="SUPFAM" id="SSF57667">
    <property type="entry name" value="beta-beta-alpha zinc fingers"/>
    <property type="match status" value="2"/>
</dbReference>
<evidence type="ECO:0000313" key="16">
    <source>
        <dbReference type="EMBL" id="SBP44507.1"/>
    </source>
</evidence>
<keyword evidence="8" id="KW-0832">Ubl conjugation</keyword>
<dbReference type="AlphaFoldDB" id="A0A1A7ZNT0"/>
<keyword evidence="6 13" id="KW-0863">Zinc-finger</keyword>
<evidence type="ECO:0000256" key="1">
    <source>
        <dbReference type="ARBA" id="ARBA00004123"/>
    </source>
</evidence>
<feature type="compositionally biased region" description="Basic and acidic residues" evidence="14">
    <location>
        <begin position="206"/>
        <end position="218"/>
    </location>
</feature>
<evidence type="ECO:0000256" key="8">
    <source>
        <dbReference type="ARBA" id="ARBA00022843"/>
    </source>
</evidence>
<feature type="region of interest" description="Disordered" evidence="14">
    <location>
        <begin position="205"/>
        <end position="249"/>
    </location>
</feature>
<dbReference type="GO" id="GO:0005634">
    <property type="term" value="C:nucleus"/>
    <property type="evidence" value="ECO:0007669"/>
    <property type="project" value="UniProtKB-SubCell"/>
</dbReference>
<dbReference type="Pfam" id="PF13912">
    <property type="entry name" value="zf-C2H2_6"/>
    <property type="match status" value="1"/>
</dbReference>
<feature type="compositionally biased region" description="Polar residues" evidence="14">
    <location>
        <begin position="129"/>
        <end position="142"/>
    </location>
</feature>
<dbReference type="GO" id="GO:0045596">
    <property type="term" value="P:negative regulation of cell differentiation"/>
    <property type="evidence" value="ECO:0007669"/>
    <property type="project" value="UniProtKB-ARBA"/>
</dbReference>
<feature type="region of interest" description="Disordered" evidence="14">
    <location>
        <begin position="64"/>
        <end position="89"/>
    </location>
</feature>
<dbReference type="InterPro" id="IPR036236">
    <property type="entry name" value="Znf_C2H2_sf"/>
</dbReference>
<organism evidence="16">
    <name type="scientific">Nothobranchius furzeri</name>
    <name type="common">Turquoise killifish</name>
    <dbReference type="NCBI Taxonomy" id="105023"/>
    <lineage>
        <taxon>Eukaryota</taxon>
        <taxon>Metazoa</taxon>
        <taxon>Chordata</taxon>
        <taxon>Craniata</taxon>
        <taxon>Vertebrata</taxon>
        <taxon>Euteleostomi</taxon>
        <taxon>Actinopterygii</taxon>
        <taxon>Neopterygii</taxon>
        <taxon>Teleostei</taxon>
        <taxon>Neoteleostei</taxon>
        <taxon>Acanthomorphata</taxon>
        <taxon>Ovalentaria</taxon>
        <taxon>Atherinomorphae</taxon>
        <taxon>Cyprinodontiformes</taxon>
        <taxon>Nothobranchiidae</taxon>
        <taxon>Nothobranchius</taxon>
    </lineage>
</organism>
<evidence type="ECO:0000256" key="5">
    <source>
        <dbReference type="ARBA" id="ARBA00022737"/>
    </source>
</evidence>
<evidence type="ECO:0000256" key="4">
    <source>
        <dbReference type="ARBA" id="ARBA00022723"/>
    </source>
</evidence>
<feature type="region of interest" description="Disordered" evidence="14">
    <location>
        <begin position="181"/>
        <end position="200"/>
    </location>
</feature>
<reference evidence="16" key="2">
    <citation type="submission" date="2016-06" db="EMBL/GenBank/DDBJ databases">
        <title>The genome of a short-lived fish provides insights into sex chromosome evolution and the genetic control of aging.</title>
        <authorList>
            <person name="Reichwald K."/>
            <person name="Felder M."/>
            <person name="Petzold A."/>
            <person name="Koch P."/>
            <person name="Groth M."/>
            <person name="Platzer M."/>
        </authorList>
    </citation>
    <scope>NUCLEOTIDE SEQUENCE</scope>
    <source>
        <tissue evidence="16">Brain</tissue>
    </source>
</reference>
<dbReference type="SMART" id="SM00355">
    <property type="entry name" value="ZnF_C2H2"/>
    <property type="match status" value="3"/>
</dbReference>
<feature type="compositionally biased region" description="Basic and acidic residues" evidence="14">
    <location>
        <begin position="235"/>
        <end position="249"/>
    </location>
</feature>
<evidence type="ECO:0000256" key="7">
    <source>
        <dbReference type="ARBA" id="ARBA00022833"/>
    </source>
</evidence>
<accession>A0A1A7ZNT0</accession>
<evidence type="ECO:0000256" key="10">
    <source>
        <dbReference type="ARBA" id="ARBA00023125"/>
    </source>
</evidence>